<evidence type="ECO:0000256" key="1">
    <source>
        <dbReference type="SAM" id="MobiDB-lite"/>
    </source>
</evidence>
<dbReference type="Proteomes" id="UP000095280">
    <property type="component" value="Unplaced"/>
</dbReference>
<evidence type="ECO:0000313" key="2">
    <source>
        <dbReference type="Proteomes" id="UP000095280"/>
    </source>
</evidence>
<protein>
    <submittedName>
        <fullName evidence="3">PIK helical domain-containing protein</fullName>
    </submittedName>
</protein>
<feature type="region of interest" description="Disordered" evidence="1">
    <location>
        <begin position="78"/>
        <end position="123"/>
    </location>
</feature>
<dbReference type="WBParaSite" id="maker-uti_cns_0004505-snap-gene-0.21-mRNA-1">
    <property type="protein sequence ID" value="maker-uti_cns_0004505-snap-gene-0.21-mRNA-1"/>
    <property type="gene ID" value="maker-uti_cns_0004505-snap-gene-0.21"/>
</dbReference>
<accession>A0A1I8H5Z5</accession>
<keyword evidence="2" id="KW-1185">Reference proteome</keyword>
<organism evidence="2 3">
    <name type="scientific">Macrostomum lignano</name>
    <dbReference type="NCBI Taxonomy" id="282301"/>
    <lineage>
        <taxon>Eukaryota</taxon>
        <taxon>Metazoa</taxon>
        <taxon>Spiralia</taxon>
        <taxon>Lophotrochozoa</taxon>
        <taxon>Platyhelminthes</taxon>
        <taxon>Rhabditophora</taxon>
        <taxon>Macrostomorpha</taxon>
        <taxon>Macrostomida</taxon>
        <taxon>Macrostomidae</taxon>
        <taxon>Macrostomum</taxon>
    </lineage>
</organism>
<evidence type="ECO:0000313" key="3">
    <source>
        <dbReference type="WBParaSite" id="maker-uti_cns_0004505-snap-gene-0.21-mRNA-1"/>
    </source>
</evidence>
<name>A0A1I8H5Z5_9PLAT</name>
<reference evidence="3" key="1">
    <citation type="submission" date="2016-11" db="UniProtKB">
        <authorList>
            <consortium name="WormBaseParasite"/>
        </authorList>
    </citation>
    <scope>IDENTIFICATION</scope>
</reference>
<dbReference type="AlphaFoldDB" id="A0A1I8H5Z5"/>
<sequence>AYTFFLKQRFFNALKEPQFAFCLLSWLVTQDPPSLDLQHVAKCKVLLSILPHRSGWPWLRCPATGLRRHRGARRALQARLASPLRHRRRGDGDQARRLQASVRRPDGAEAEQGVDAAQAMKRP</sequence>
<proteinExistence type="predicted"/>